<dbReference type="InterPro" id="IPR000873">
    <property type="entry name" value="AMP-dep_synth/lig_dom"/>
</dbReference>
<gene>
    <name evidence="3" type="ORF">B4U80_14247</name>
</gene>
<comment type="caution">
    <text evidence="3">The sequence shown here is derived from an EMBL/GenBank/DDBJ whole genome shotgun (WGS) entry which is preliminary data.</text>
</comment>
<evidence type="ECO:0000256" key="1">
    <source>
        <dbReference type="SAM" id="Phobius"/>
    </source>
</evidence>
<feature type="domain" description="AMP-dependent synthetase/ligase" evidence="2">
    <location>
        <begin position="26"/>
        <end position="127"/>
    </location>
</feature>
<dbReference type="Proteomes" id="UP000288716">
    <property type="component" value="Unassembled WGS sequence"/>
</dbReference>
<reference evidence="3 4" key="1">
    <citation type="journal article" date="2018" name="Gigascience">
        <title>Genomes of trombidid mites reveal novel predicted allergens and laterally-transferred genes associated with secondary metabolism.</title>
        <authorList>
            <person name="Dong X."/>
            <person name="Chaisiri K."/>
            <person name="Xia D."/>
            <person name="Armstrong S.D."/>
            <person name="Fang Y."/>
            <person name="Donnelly M.J."/>
            <person name="Kadowaki T."/>
            <person name="McGarry J.W."/>
            <person name="Darby A.C."/>
            <person name="Makepeace B.L."/>
        </authorList>
    </citation>
    <scope>NUCLEOTIDE SEQUENCE [LARGE SCALE GENOMIC DNA]</scope>
    <source>
        <strain evidence="3">UoL-UT</strain>
    </source>
</reference>
<dbReference type="EMBL" id="NCKV01016481">
    <property type="protein sequence ID" value="RWS20621.1"/>
    <property type="molecule type" value="Genomic_DNA"/>
</dbReference>
<evidence type="ECO:0000259" key="2">
    <source>
        <dbReference type="Pfam" id="PF00501"/>
    </source>
</evidence>
<keyword evidence="1" id="KW-0812">Transmembrane</keyword>
<accession>A0A443RZC9</accession>
<dbReference type="Pfam" id="PF00501">
    <property type="entry name" value="AMP-binding"/>
    <property type="match status" value="1"/>
</dbReference>
<proteinExistence type="predicted"/>
<dbReference type="Gene3D" id="3.40.50.12780">
    <property type="entry name" value="N-terminal domain of ligase-like"/>
    <property type="match status" value="1"/>
</dbReference>
<keyword evidence="1" id="KW-1133">Transmembrane helix</keyword>
<keyword evidence="4" id="KW-1185">Reference proteome</keyword>
<keyword evidence="1" id="KW-0472">Membrane</keyword>
<sequence>MAARIITSPVKVEASSIPINKLLIERIRSYGEQICLIESENDKRFTFNQLLNDSLKVAAALKKAQLKPGEIFMVYGFNCYEFVVAIISGLLVGGTALQFVIPIRQKIVLDEFHSELTSKDVRLLFICSHFKDTALTVKKKLSHIK</sequence>
<dbReference type="VEuPathDB" id="VectorBase:LDEU011419"/>
<name>A0A443RZC9_9ACAR</name>
<dbReference type="AlphaFoldDB" id="A0A443RZC9"/>
<dbReference type="InterPro" id="IPR042099">
    <property type="entry name" value="ANL_N_sf"/>
</dbReference>
<dbReference type="SUPFAM" id="SSF56801">
    <property type="entry name" value="Acetyl-CoA synthetase-like"/>
    <property type="match status" value="1"/>
</dbReference>
<organism evidence="3 4">
    <name type="scientific">Leptotrombidium deliense</name>
    <dbReference type="NCBI Taxonomy" id="299467"/>
    <lineage>
        <taxon>Eukaryota</taxon>
        <taxon>Metazoa</taxon>
        <taxon>Ecdysozoa</taxon>
        <taxon>Arthropoda</taxon>
        <taxon>Chelicerata</taxon>
        <taxon>Arachnida</taxon>
        <taxon>Acari</taxon>
        <taxon>Acariformes</taxon>
        <taxon>Trombidiformes</taxon>
        <taxon>Prostigmata</taxon>
        <taxon>Anystina</taxon>
        <taxon>Parasitengona</taxon>
        <taxon>Trombiculoidea</taxon>
        <taxon>Trombiculidae</taxon>
        <taxon>Leptotrombidium</taxon>
    </lineage>
</organism>
<feature type="transmembrane region" description="Helical" evidence="1">
    <location>
        <begin position="82"/>
        <end position="101"/>
    </location>
</feature>
<evidence type="ECO:0000313" key="3">
    <source>
        <dbReference type="EMBL" id="RWS20621.1"/>
    </source>
</evidence>
<protein>
    <recommendedName>
        <fullName evidence="2">AMP-dependent synthetase/ligase domain-containing protein</fullName>
    </recommendedName>
</protein>
<evidence type="ECO:0000313" key="4">
    <source>
        <dbReference type="Proteomes" id="UP000288716"/>
    </source>
</evidence>
<feature type="non-terminal residue" evidence="3">
    <location>
        <position position="145"/>
    </location>
</feature>
<dbReference type="STRING" id="299467.A0A443RZC9"/>
<dbReference type="OrthoDB" id="6513222at2759"/>